<dbReference type="InterPro" id="IPR014721">
    <property type="entry name" value="Ribsml_uS5_D2-typ_fold_subgr"/>
</dbReference>
<dbReference type="GO" id="GO:0005524">
    <property type="term" value="F:ATP binding"/>
    <property type="evidence" value="ECO:0007669"/>
    <property type="project" value="UniProtKB-KW"/>
</dbReference>
<evidence type="ECO:0000256" key="8">
    <source>
        <dbReference type="ARBA" id="ARBA00023016"/>
    </source>
</evidence>
<evidence type="ECO:0000256" key="6">
    <source>
        <dbReference type="ARBA" id="ARBA00022825"/>
    </source>
</evidence>
<dbReference type="GO" id="GO:0004176">
    <property type="term" value="F:ATP-dependent peptidase activity"/>
    <property type="evidence" value="ECO:0007669"/>
    <property type="project" value="InterPro"/>
</dbReference>
<dbReference type="GO" id="GO:0030163">
    <property type="term" value="P:protein catabolic process"/>
    <property type="evidence" value="ECO:0007669"/>
    <property type="project" value="InterPro"/>
</dbReference>
<keyword evidence="4" id="KW-0547">Nucleotide-binding</keyword>
<dbReference type="PROSITE" id="PS51786">
    <property type="entry name" value="LON_PROTEOLYTIC"/>
    <property type="match status" value="1"/>
</dbReference>
<dbReference type="SUPFAM" id="SSF54211">
    <property type="entry name" value="Ribosomal protein S5 domain 2-like"/>
    <property type="match status" value="1"/>
</dbReference>
<accession>B3T4K6</accession>
<dbReference type="GO" id="GO:0006508">
    <property type="term" value="P:proteolysis"/>
    <property type="evidence" value="ECO:0007669"/>
    <property type="project" value="UniProtKB-KW"/>
</dbReference>
<dbReference type="InterPro" id="IPR003959">
    <property type="entry name" value="ATPase_AAA_core"/>
</dbReference>
<dbReference type="HAMAP" id="MF_01973">
    <property type="entry name" value="lon_bact"/>
    <property type="match status" value="1"/>
</dbReference>
<dbReference type="Gene3D" id="3.30.230.10">
    <property type="match status" value="1"/>
</dbReference>
<evidence type="ECO:0000259" key="10">
    <source>
        <dbReference type="PROSITE" id="PS51786"/>
    </source>
</evidence>
<dbReference type="InterPro" id="IPR004815">
    <property type="entry name" value="Lon_bac/euk-typ"/>
</dbReference>
<dbReference type="InterPro" id="IPR027417">
    <property type="entry name" value="P-loop_NTPase"/>
</dbReference>
<feature type="domain" description="Lon N-terminal" evidence="11">
    <location>
        <begin position="54"/>
        <end position="247"/>
    </location>
</feature>
<evidence type="ECO:0000256" key="1">
    <source>
        <dbReference type="ARBA" id="ARBA00004496"/>
    </source>
</evidence>
<evidence type="ECO:0000256" key="4">
    <source>
        <dbReference type="ARBA" id="ARBA00022741"/>
    </source>
</evidence>
<evidence type="ECO:0000256" key="7">
    <source>
        <dbReference type="ARBA" id="ARBA00022840"/>
    </source>
</evidence>
<evidence type="ECO:0000256" key="2">
    <source>
        <dbReference type="ARBA" id="ARBA00022490"/>
    </source>
</evidence>
<keyword evidence="3 12" id="KW-0645">Protease</keyword>
<keyword evidence="2" id="KW-0963">Cytoplasm</keyword>
<name>B3T4K6_9ZZZZ</name>
<dbReference type="Gene3D" id="2.30.130.40">
    <property type="entry name" value="LON domain-like"/>
    <property type="match status" value="1"/>
</dbReference>
<dbReference type="FunFam" id="1.20.5.5270:FF:000002">
    <property type="entry name" value="Lon protease homolog"/>
    <property type="match status" value="1"/>
</dbReference>
<dbReference type="PRINTS" id="PR00830">
    <property type="entry name" value="ENDOLAPTASE"/>
</dbReference>
<dbReference type="EMBL" id="EU016602">
    <property type="protein sequence ID" value="ABZ07522.1"/>
    <property type="molecule type" value="Genomic_DNA"/>
</dbReference>
<evidence type="ECO:0000313" key="12">
    <source>
        <dbReference type="EMBL" id="ABZ07522.1"/>
    </source>
</evidence>
<dbReference type="InterPro" id="IPR003593">
    <property type="entry name" value="AAA+_ATPase"/>
</dbReference>
<dbReference type="PROSITE" id="PS51787">
    <property type="entry name" value="LON_N"/>
    <property type="match status" value="1"/>
</dbReference>
<dbReference type="MEROPS" id="S16.001"/>
<feature type="compositionally biased region" description="Polar residues" evidence="9">
    <location>
        <begin position="824"/>
        <end position="833"/>
    </location>
</feature>
<protein>
    <submittedName>
        <fullName evidence="12">Putative Lon protease (S16) C-terminal proteolytic domain protein</fullName>
    </submittedName>
</protein>
<reference evidence="12" key="1">
    <citation type="journal article" date="2008" name="ISME J.">
        <title>Genomic patterns of recombination, clonal divergence and environment in marine microbial populations.</title>
        <authorList>
            <person name="Konstantinidis K.T."/>
            <person name="Delong E.F."/>
        </authorList>
    </citation>
    <scope>NUCLEOTIDE SEQUENCE</scope>
</reference>
<dbReference type="Gene3D" id="1.20.58.1480">
    <property type="match status" value="1"/>
</dbReference>
<dbReference type="AlphaFoldDB" id="B3T4K6"/>
<dbReference type="InterPro" id="IPR054594">
    <property type="entry name" value="Lon_lid"/>
</dbReference>
<dbReference type="NCBIfam" id="TIGR00763">
    <property type="entry name" value="lon"/>
    <property type="match status" value="1"/>
</dbReference>
<dbReference type="Pfam" id="PF00004">
    <property type="entry name" value="AAA"/>
    <property type="match status" value="1"/>
</dbReference>
<feature type="region of interest" description="Disordered" evidence="9">
    <location>
        <begin position="821"/>
        <end position="844"/>
    </location>
</feature>
<feature type="compositionally biased region" description="Basic and acidic residues" evidence="9">
    <location>
        <begin position="834"/>
        <end position="844"/>
    </location>
</feature>
<proteinExistence type="inferred from homology"/>
<feature type="compositionally biased region" description="Polar residues" evidence="9">
    <location>
        <begin position="26"/>
        <end position="36"/>
    </location>
</feature>
<dbReference type="GO" id="GO:0043565">
    <property type="term" value="F:sequence-specific DNA binding"/>
    <property type="evidence" value="ECO:0007669"/>
    <property type="project" value="InterPro"/>
</dbReference>
<dbReference type="SUPFAM" id="SSF52540">
    <property type="entry name" value="P-loop containing nucleoside triphosphate hydrolases"/>
    <property type="match status" value="1"/>
</dbReference>
<dbReference type="Gene3D" id="1.20.5.5270">
    <property type="match status" value="1"/>
</dbReference>
<dbReference type="Pfam" id="PF05362">
    <property type="entry name" value="Lon_C"/>
    <property type="match status" value="1"/>
</dbReference>
<keyword evidence="5" id="KW-0378">Hydrolase</keyword>
<dbReference type="CDD" id="cd19500">
    <property type="entry name" value="RecA-like_Lon"/>
    <property type="match status" value="1"/>
</dbReference>
<feature type="domain" description="Lon proteolytic" evidence="10">
    <location>
        <begin position="636"/>
        <end position="817"/>
    </location>
</feature>
<dbReference type="SMART" id="SM00382">
    <property type="entry name" value="AAA"/>
    <property type="match status" value="1"/>
</dbReference>
<sequence>MRRHGGGHLVEGAAHPGVREEAGQLTARSLRSMQPAQPTPEEFPEGDPPAGEILPIIPLRDIVVFPHIMMPLFVGREKSLNAVEQAMEAGKHVALTAQRDAKIEDPGAGDLFTIGTRAEIVQAVNLPEGAVKMLVEGLGRIRIQSIQDDGEFLKGEVIDLDESAAPSLADKALARRVIKRFEQYLKLSQRIPPEVLTSVENAPNPGLMADTIAGNLPLKLADRVRLLEDLTPVERMEDLLEILSSEIEVMTVEREIRGKVKKRIDRSQKEYYLTEQMKAIQEELGAGDDLRSEVEEFRQKVRQAKMPAAVMEKTEKEIRRLESMPPMSAESAVVRNYLDWLVDLPWAKRSRENLDLAHAEAVLKEDHHGLEKVKERILEYLAVRRLVRKPKGPILCLVGPPGVGKTSLGRSIARATHRKFARISLGGIRDEAEIRGHRRTYIGSLPGRIIQSMHRVGTVNPVLMLDEIDKLSFDFRGDPTSALLEVLDPEQNKSFSDHYLEVDYDLSQVFFIATANVLDRIPPTLRDRLEILRISGYTEEEKLSIARKFLLPKEIREHGLKPEQVRVSPKALQRISREYTREAGVRNLERELAAICRKAARRVATEGGERPVRVHPGNLKSFLGVPRHRVSQGMDKAEVGVATGLAWTENGGELLLTEIGLMPGTGKLTLTGQLGEVLQESARAAVSFVRARADELDLLRDFSKKRDIHIHVPEGSIPKDGPSAGVTIVVALVSALTGRRVRNSVCMTGEITLRGKVLAVGGIKEKVLAAHRAGYECVILPKENERDLDEIPQAVRRVLRVQMVDQVDEIFPLALMKARKAGSRTPSQRQPSVHSDKSGVRLPH</sequence>
<dbReference type="FunFam" id="3.40.50.300:FF:000382">
    <property type="entry name" value="Lon protease homolog 2, peroxisomal"/>
    <property type="match status" value="1"/>
</dbReference>
<evidence type="ECO:0000256" key="3">
    <source>
        <dbReference type="ARBA" id="ARBA00022670"/>
    </source>
</evidence>
<gene>
    <name evidence="12" type="ORF">ALOHA_HF4000ANIW137I15ctg3g3</name>
</gene>
<dbReference type="InterPro" id="IPR003111">
    <property type="entry name" value="Lon_prtase_N"/>
</dbReference>
<keyword evidence="6" id="KW-0720">Serine protease</keyword>
<dbReference type="InterPro" id="IPR027543">
    <property type="entry name" value="Lon_bac"/>
</dbReference>
<dbReference type="NCBIfam" id="NF008053">
    <property type="entry name" value="PRK10787.1"/>
    <property type="match status" value="1"/>
</dbReference>
<evidence type="ECO:0000256" key="5">
    <source>
        <dbReference type="ARBA" id="ARBA00022801"/>
    </source>
</evidence>
<dbReference type="InterPro" id="IPR046336">
    <property type="entry name" value="Lon_prtase_N_sf"/>
</dbReference>
<dbReference type="InterPro" id="IPR027065">
    <property type="entry name" value="Lon_Prtase"/>
</dbReference>
<keyword evidence="7" id="KW-0067">ATP-binding</keyword>
<feature type="region of interest" description="Disordered" evidence="9">
    <location>
        <begin position="1"/>
        <end position="50"/>
    </location>
</feature>
<dbReference type="SMART" id="SM00464">
    <property type="entry name" value="LON"/>
    <property type="match status" value="1"/>
</dbReference>
<organism evidence="12">
    <name type="scientific">uncultured marine microorganism HF4000_ANIW137I15</name>
    <dbReference type="NCBI Taxonomy" id="455531"/>
    <lineage>
        <taxon>unclassified sequences</taxon>
        <taxon>environmental samples</taxon>
    </lineage>
</organism>
<dbReference type="PROSITE" id="PS01046">
    <property type="entry name" value="LON_SER"/>
    <property type="match status" value="1"/>
</dbReference>
<dbReference type="Pfam" id="PF22667">
    <property type="entry name" value="Lon_lid"/>
    <property type="match status" value="1"/>
</dbReference>
<dbReference type="InterPro" id="IPR015947">
    <property type="entry name" value="PUA-like_sf"/>
</dbReference>
<dbReference type="Gene3D" id="3.40.50.300">
    <property type="entry name" value="P-loop containing nucleotide triphosphate hydrolases"/>
    <property type="match status" value="1"/>
</dbReference>
<evidence type="ECO:0000256" key="9">
    <source>
        <dbReference type="SAM" id="MobiDB-lite"/>
    </source>
</evidence>
<dbReference type="Gene3D" id="1.10.8.60">
    <property type="match status" value="1"/>
</dbReference>
<dbReference type="InterPro" id="IPR008268">
    <property type="entry name" value="Peptidase_S16_AS"/>
</dbReference>
<dbReference type="InterPro" id="IPR020568">
    <property type="entry name" value="Ribosomal_Su5_D2-typ_SF"/>
</dbReference>
<keyword evidence="8" id="KW-0346">Stress response</keyword>
<dbReference type="PIRSF" id="PIRSF001174">
    <property type="entry name" value="Lon_proteas"/>
    <property type="match status" value="1"/>
</dbReference>
<dbReference type="SUPFAM" id="SSF88697">
    <property type="entry name" value="PUA domain-like"/>
    <property type="match status" value="1"/>
</dbReference>
<dbReference type="Pfam" id="PF02190">
    <property type="entry name" value="LON_substr_bdg"/>
    <property type="match status" value="1"/>
</dbReference>
<dbReference type="PANTHER" id="PTHR10046">
    <property type="entry name" value="ATP DEPENDENT LON PROTEASE FAMILY MEMBER"/>
    <property type="match status" value="1"/>
</dbReference>
<evidence type="ECO:0000259" key="11">
    <source>
        <dbReference type="PROSITE" id="PS51787"/>
    </source>
</evidence>
<dbReference type="GO" id="GO:0016887">
    <property type="term" value="F:ATP hydrolysis activity"/>
    <property type="evidence" value="ECO:0007669"/>
    <property type="project" value="InterPro"/>
</dbReference>
<dbReference type="GO" id="GO:0004252">
    <property type="term" value="F:serine-type endopeptidase activity"/>
    <property type="evidence" value="ECO:0007669"/>
    <property type="project" value="InterPro"/>
</dbReference>
<comment type="subcellular location">
    <subcellularLocation>
        <location evidence="1">Cytoplasm</location>
    </subcellularLocation>
</comment>
<dbReference type="InterPro" id="IPR008269">
    <property type="entry name" value="Lon_proteolytic"/>
</dbReference>